<dbReference type="InterPro" id="IPR013083">
    <property type="entry name" value="Znf_RING/FYVE/PHD"/>
</dbReference>
<dbReference type="CDD" id="cd15489">
    <property type="entry name" value="PHD_SF"/>
    <property type="match status" value="1"/>
</dbReference>
<comment type="subcellular location">
    <subcellularLocation>
        <location evidence="5">Nucleus</location>
    </subcellularLocation>
</comment>
<keyword evidence="1" id="KW-0479">Metal-binding</keyword>
<accession>A0A6A6CKZ4</accession>
<feature type="compositionally biased region" description="Polar residues" evidence="7">
    <location>
        <begin position="1149"/>
        <end position="1158"/>
    </location>
</feature>
<feature type="compositionally biased region" description="Acidic residues" evidence="7">
    <location>
        <begin position="1109"/>
        <end position="1118"/>
    </location>
</feature>
<dbReference type="PROSITE" id="PS50039">
    <property type="entry name" value="FORK_HEAD_3"/>
    <property type="match status" value="1"/>
</dbReference>
<feature type="region of interest" description="Disordered" evidence="7">
    <location>
        <begin position="1059"/>
        <end position="1164"/>
    </location>
</feature>
<feature type="compositionally biased region" description="Basic and acidic residues" evidence="7">
    <location>
        <begin position="8"/>
        <end position="18"/>
    </location>
</feature>
<dbReference type="InterPro" id="IPR001965">
    <property type="entry name" value="Znf_PHD"/>
</dbReference>
<dbReference type="Gene3D" id="3.30.40.10">
    <property type="entry name" value="Zinc/RING finger domain, C3HC4 (zinc finger)"/>
    <property type="match status" value="1"/>
</dbReference>
<gene>
    <name evidence="10" type="ORF">M409DRAFT_54610</name>
</gene>
<feature type="compositionally biased region" description="Basic residues" evidence="7">
    <location>
        <begin position="586"/>
        <end position="600"/>
    </location>
</feature>
<keyword evidence="11" id="KW-1185">Reference proteome</keyword>
<dbReference type="SUPFAM" id="SSF46785">
    <property type="entry name" value="Winged helix' DNA-binding domain"/>
    <property type="match status" value="1"/>
</dbReference>
<proteinExistence type="predicted"/>
<dbReference type="InterPro" id="IPR024636">
    <property type="entry name" value="SET_assoc"/>
</dbReference>
<protein>
    <recommendedName>
        <fullName evidence="12">PHD-type domain-containing protein</fullName>
    </recommendedName>
</protein>
<dbReference type="GO" id="GO:0005634">
    <property type="term" value="C:nucleus"/>
    <property type="evidence" value="ECO:0007669"/>
    <property type="project" value="UniProtKB-SubCell"/>
</dbReference>
<evidence type="ECO:0000256" key="1">
    <source>
        <dbReference type="ARBA" id="ARBA00022723"/>
    </source>
</evidence>
<dbReference type="EMBL" id="ML993595">
    <property type="protein sequence ID" value="KAF2166830.1"/>
    <property type="molecule type" value="Genomic_DNA"/>
</dbReference>
<evidence type="ECO:0008006" key="12">
    <source>
        <dbReference type="Google" id="ProtNLM"/>
    </source>
</evidence>
<dbReference type="SMART" id="SM00249">
    <property type="entry name" value="PHD"/>
    <property type="match status" value="1"/>
</dbReference>
<evidence type="ECO:0000256" key="5">
    <source>
        <dbReference type="PROSITE-ProRule" id="PRU00089"/>
    </source>
</evidence>
<dbReference type="PROSITE" id="PS50016">
    <property type="entry name" value="ZF_PHD_2"/>
    <property type="match status" value="1"/>
</dbReference>
<feature type="region of interest" description="Disordered" evidence="7">
    <location>
        <begin position="456"/>
        <end position="496"/>
    </location>
</feature>
<feature type="domain" description="Fork-head" evidence="9">
    <location>
        <begin position="924"/>
        <end position="1017"/>
    </location>
</feature>
<evidence type="ECO:0000256" key="3">
    <source>
        <dbReference type="ARBA" id="ARBA00022833"/>
    </source>
</evidence>
<dbReference type="InterPro" id="IPR036390">
    <property type="entry name" value="WH_DNA-bd_sf"/>
</dbReference>
<keyword evidence="3" id="KW-0862">Zinc</keyword>
<feature type="compositionally biased region" description="Basic and acidic residues" evidence="7">
    <location>
        <begin position="601"/>
        <end position="611"/>
    </location>
</feature>
<dbReference type="GO" id="GO:0043565">
    <property type="term" value="F:sequence-specific DNA binding"/>
    <property type="evidence" value="ECO:0007669"/>
    <property type="project" value="InterPro"/>
</dbReference>
<dbReference type="InterPro" id="IPR019786">
    <property type="entry name" value="Zinc_finger_PHD-type_CS"/>
</dbReference>
<dbReference type="SUPFAM" id="SSF57903">
    <property type="entry name" value="FYVE/PHD zinc finger"/>
    <property type="match status" value="1"/>
</dbReference>
<keyword evidence="2 6" id="KW-0863">Zinc-finger</keyword>
<evidence type="ECO:0000259" key="8">
    <source>
        <dbReference type="PROSITE" id="PS50016"/>
    </source>
</evidence>
<feature type="compositionally biased region" description="Basic residues" evidence="7">
    <location>
        <begin position="71"/>
        <end position="81"/>
    </location>
</feature>
<dbReference type="RefSeq" id="XP_033667719.1">
    <property type="nucleotide sequence ID" value="XM_033812766.1"/>
</dbReference>
<dbReference type="InterPro" id="IPR036388">
    <property type="entry name" value="WH-like_DNA-bd_sf"/>
</dbReference>
<feature type="compositionally biased region" description="Basic and acidic residues" evidence="7">
    <location>
        <begin position="43"/>
        <end position="52"/>
    </location>
</feature>
<feature type="compositionally biased region" description="Polar residues" evidence="7">
    <location>
        <begin position="111"/>
        <end position="136"/>
    </location>
</feature>
<feature type="region of interest" description="Disordered" evidence="7">
    <location>
        <begin position="269"/>
        <end position="303"/>
    </location>
</feature>
<feature type="compositionally biased region" description="Polar residues" evidence="7">
    <location>
        <begin position="1126"/>
        <end position="1141"/>
    </location>
</feature>
<feature type="region of interest" description="Disordered" evidence="7">
    <location>
        <begin position="578"/>
        <end position="615"/>
    </location>
</feature>
<reference evidence="10" key="1">
    <citation type="journal article" date="2020" name="Stud. Mycol.">
        <title>101 Dothideomycetes genomes: a test case for predicting lifestyles and emergence of pathogens.</title>
        <authorList>
            <person name="Haridas S."/>
            <person name="Albert R."/>
            <person name="Binder M."/>
            <person name="Bloem J."/>
            <person name="Labutti K."/>
            <person name="Salamov A."/>
            <person name="Andreopoulos B."/>
            <person name="Baker S."/>
            <person name="Barry K."/>
            <person name="Bills G."/>
            <person name="Bluhm B."/>
            <person name="Cannon C."/>
            <person name="Castanera R."/>
            <person name="Culley D."/>
            <person name="Daum C."/>
            <person name="Ezra D."/>
            <person name="Gonzalez J."/>
            <person name="Henrissat B."/>
            <person name="Kuo A."/>
            <person name="Liang C."/>
            <person name="Lipzen A."/>
            <person name="Lutzoni F."/>
            <person name="Magnuson J."/>
            <person name="Mondo S."/>
            <person name="Nolan M."/>
            <person name="Ohm R."/>
            <person name="Pangilinan J."/>
            <person name="Park H.-J."/>
            <person name="Ramirez L."/>
            <person name="Alfaro M."/>
            <person name="Sun H."/>
            <person name="Tritt A."/>
            <person name="Yoshinaga Y."/>
            <person name="Zwiers L.-H."/>
            <person name="Turgeon B."/>
            <person name="Goodwin S."/>
            <person name="Spatafora J."/>
            <person name="Crous P."/>
            <person name="Grigoriev I."/>
        </authorList>
    </citation>
    <scope>NUCLEOTIDE SEQUENCE</scope>
    <source>
        <strain evidence="10">ATCC 36951</strain>
    </source>
</reference>
<feature type="region of interest" description="Disordered" evidence="7">
    <location>
        <begin position="891"/>
        <end position="911"/>
    </location>
</feature>
<feature type="compositionally biased region" description="Basic and acidic residues" evidence="7">
    <location>
        <begin position="727"/>
        <end position="743"/>
    </location>
</feature>
<dbReference type="Gene3D" id="1.10.10.10">
    <property type="entry name" value="Winged helix-like DNA-binding domain superfamily/Winged helix DNA-binding domain"/>
    <property type="match status" value="1"/>
</dbReference>
<dbReference type="GO" id="GO:0003700">
    <property type="term" value="F:DNA-binding transcription factor activity"/>
    <property type="evidence" value="ECO:0007669"/>
    <property type="project" value="InterPro"/>
</dbReference>
<feature type="region of interest" description="Disordered" evidence="7">
    <location>
        <begin position="1022"/>
        <end position="1047"/>
    </location>
</feature>
<dbReference type="OrthoDB" id="3650986at2759"/>
<dbReference type="InterPro" id="IPR001766">
    <property type="entry name" value="Fork_head_dom"/>
</dbReference>
<feature type="compositionally biased region" description="Polar residues" evidence="7">
    <location>
        <begin position="24"/>
        <end position="34"/>
    </location>
</feature>
<feature type="compositionally biased region" description="Low complexity" evidence="7">
    <location>
        <begin position="282"/>
        <end position="296"/>
    </location>
</feature>
<dbReference type="Pfam" id="PF00250">
    <property type="entry name" value="Forkhead"/>
    <property type="match status" value="1"/>
</dbReference>
<evidence type="ECO:0000256" key="4">
    <source>
        <dbReference type="ARBA" id="ARBA00023125"/>
    </source>
</evidence>
<evidence type="ECO:0000256" key="7">
    <source>
        <dbReference type="SAM" id="MobiDB-lite"/>
    </source>
</evidence>
<evidence type="ECO:0000256" key="2">
    <source>
        <dbReference type="ARBA" id="ARBA00022771"/>
    </source>
</evidence>
<feature type="DNA-binding region" description="Fork-head" evidence="5">
    <location>
        <begin position="924"/>
        <end position="1017"/>
    </location>
</feature>
<sequence>MPPGEDFGSPRRTQDLFKRIPQQRPENNARSPSPDQFRILGTVERRKQDQLLRDQPPLHNHWEPRESRSPAARRKERRHRPSSPARRDTSRSGEWHLPRNEPRSPHEEPYYSTSMKGPNVTTYRNLSWTNPNSSVGQPVKPRVSEKAPPAGSDSASRVGKAEVNGIKDVPTGPAMKGGNAPVPQSILQLPHIFISSESVPASQSTVPHLATLVRRCGPVDVVCDDTGYYIAFANSREGRSNMNKCEKAYKGEPFFGMYCLTFQPFPFGQQQGEHAEDRRSPTTVATTAAEASTQTAVQHHPPASDKIQMVLEALAPEREDGVAGISRTAMQVPPERPVGSSNLLEKGAGLPTSHSVQSRPDTRPQSTTEPLRTSPPRPTSPLDSTSSISGRTGSDISAMGPRRCHVCKARSEVDSLVKCTTCVRRYHRYCYTGRSIPAFPGDHWQCKRCERKKIPLHRSQPGGVGTSADGEAAVPSDTARESSPPKAAFEGSSGHEQTALFPAEQTTQLGNQPEQAVHQDLLPIPDPLVDAVQVDRSMATETSMAPDADTSQARTKQVNSDDAHFTEAQDLVDKSFSTLQADQTKPARKPVKLQLTKRKRTDTQDRARPSDNDISLFDIPQDEEAIIKPSEGAADLVPQDAEQLNTMPPGTMREDRIETTGPEQPSADTRPIVAAASPVDSVLHVTKRKKGPTVAMASCVECGNQTGKAPVGPTRCSKCRKKMKADASRLDRISPSHTSREGTLDAAVPSTKGETSVRSSIGEALPRHLIDGQVGGPQAAVPFNMQPQPDEVSRDDVHMADEIEPVHEDANSPSEIVAGVNALRDTPATGQQDEERNNSGDDVPMTDDVEEIHSDVNSLFDDVEMVDEPRRVSASGQEDEAFLQGMAEASLMPSTPGRKTGGIKRKSQRAAARDEYDLGNSFKRPKKTYQRLIGMALLSAPNYRLQGKGIVEWISNNVPDYDENNGKWANGIKATLRLNATGKSGKIICTQVDWAEGDDGEPGKDWWVLKPDVKDTLDRWDHDLQRPLSGPNASQLSGQDHLELDSDDDDDEIERQARLLDSATSSRSKKSKWVKPPGEKRARKSAALATDADAMEVDGIEDYGHQEATDVETSEEEPLASRANRKSFNSSASQERTTSLHSGLGATPSKKSQTTTGETPLGPSQRAMKDIMSLLDAPGACPVRDDLYIRELIREEVENIDFSKKNLEDWPEYHLENRFDRDQKIAEIKARPNRKQLFGKPASASVLEDPFPSMRPPPSAPTLTVLPDSEEFASIGVGVDEVEKPCNSLADFLGVQDGVEYVPCIHKAHLAYKDQNPHVRNPYMTDIRLHL</sequence>
<evidence type="ECO:0000256" key="6">
    <source>
        <dbReference type="PROSITE-ProRule" id="PRU00146"/>
    </source>
</evidence>
<feature type="compositionally biased region" description="Basic and acidic residues" evidence="7">
    <location>
        <begin position="85"/>
        <end position="109"/>
    </location>
</feature>
<evidence type="ECO:0000313" key="10">
    <source>
        <dbReference type="EMBL" id="KAF2166830.1"/>
    </source>
</evidence>
<feature type="region of interest" description="Disordered" evidence="7">
    <location>
        <begin position="327"/>
        <end position="399"/>
    </location>
</feature>
<feature type="region of interest" description="Disordered" evidence="7">
    <location>
        <begin position="727"/>
        <end position="755"/>
    </location>
</feature>
<feature type="compositionally biased region" description="Polar residues" evidence="7">
    <location>
        <begin position="352"/>
        <end position="365"/>
    </location>
</feature>
<keyword evidence="5" id="KW-0539">Nucleus</keyword>
<organism evidence="10 11">
    <name type="scientific">Zasmidium cellare ATCC 36951</name>
    <dbReference type="NCBI Taxonomy" id="1080233"/>
    <lineage>
        <taxon>Eukaryota</taxon>
        <taxon>Fungi</taxon>
        <taxon>Dikarya</taxon>
        <taxon>Ascomycota</taxon>
        <taxon>Pezizomycotina</taxon>
        <taxon>Dothideomycetes</taxon>
        <taxon>Dothideomycetidae</taxon>
        <taxon>Mycosphaerellales</taxon>
        <taxon>Mycosphaerellaceae</taxon>
        <taxon>Zasmidium</taxon>
    </lineage>
</organism>
<dbReference type="PROSITE" id="PS01359">
    <property type="entry name" value="ZF_PHD_1"/>
    <property type="match status" value="1"/>
</dbReference>
<keyword evidence="4 5" id="KW-0238">DNA-binding</keyword>
<dbReference type="SMART" id="SM00339">
    <property type="entry name" value="FH"/>
    <property type="match status" value="1"/>
</dbReference>
<dbReference type="Proteomes" id="UP000799537">
    <property type="component" value="Unassembled WGS sequence"/>
</dbReference>
<feature type="domain" description="PHD-type" evidence="8">
    <location>
        <begin position="401"/>
        <end position="452"/>
    </location>
</feature>
<dbReference type="InterPro" id="IPR019787">
    <property type="entry name" value="Znf_PHD-finger"/>
</dbReference>
<feature type="region of interest" description="Disordered" evidence="7">
    <location>
        <begin position="1"/>
        <end position="159"/>
    </location>
</feature>
<name>A0A6A6CKZ4_ZASCE</name>
<evidence type="ECO:0000313" key="11">
    <source>
        <dbReference type="Proteomes" id="UP000799537"/>
    </source>
</evidence>
<dbReference type="GO" id="GO:0008270">
    <property type="term" value="F:zinc ion binding"/>
    <property type="evidence" value="ECO:0007669"/>
    <property type="project" value="UniProtKB-KW"/>
</dbReference>
<evidence type="ECO:0000259" key="9">
    <source>
        <dbReference type="PROSITE" id="PS50039"/>
    </source>
</evidence>
<dbReference type="GeneID" id="54566038"/>
<dbReference type="InterPro" id="IPR011011">
    <property type="entry name" value="Znf_FYVE_PHD"/>
</dbReference>
<dbReference type="Pfam" id="PF11767">
    <property type="entry name" value="SET_assoc"/>
    <property type="match status" value="1"/>
</dbReference>